<protein>
    <submittedName>
        <fullName evidence="2">SDR family oxidoreductase</fullName>
    </submittedName>
</protein>
<sequence>MTGAVVSGAGATGLAGRVALVTGTAHGIGAAIAAALATEGATVHGVDRVAAPGVEPLDVTDSAAVAAFVDRVGPVDVLVNNAGGVAGQTGRPLEDVSDDDWRAVVDANLTSTFVCTRAVVPGMKERGWGRIVNISSGAGRSVSLTGIQAYASAKAGQIGLTRQTAHELGRFGITVNCIAPGFVLSNPSTERQWASYGPEGQAALVEGIAVRRLGRAEDIANGVRFFTAEASSWVTGQTIAIDGGHGIF</sequence>
<dbReference type="Proteomes" id="UP001500767">
    <property type="component" value="Unassembled WGS sequence"/>
</dbReference>
<dbReference type="SUPFAM" id="SSF51735">
    <property type="entry name" value="NAD(P)-binding Rossmann-fold domains"/>
    <property type="match status" value="1"/>
</dbReference>
<comment type="similarity">
    <text evidence="1">Belongs to the short-chain dehydrogenases/reductases (SDR) family.</text>
</comment>
<keyword evidence="3" id="KW-1185">Reference proteome</keyword>
<dbReference type="EMBL" id="BAAAYR010000004">
    <property type="protein sequence ID" value="GAA3569003.1"/>
    <property type="molecule type" value="Genomic_DNA"/>
</dbReference>
<dbReference type="InterPro" id="IPR002347">
    <property type="entry name" value="SDR_fam"/>
</dbReference>
<accession>A0ABP6XLX5</accession>
<dbReference type="RefSeq" id="WP_204913136.1">
    <property type="nucleotide sequence ID" value="NZ_BAAAYR010000004.1"/>
</dbReference>
<evidence type="ECO:0000313" key="2">
    <source>
        <dbReference type="EMBL" id="GAA3569003.1"/>
    </source>
</evidence>
<dbReference type="Gene3D" id="3.40.50.720">
    <property type="entry name" value="NAD(P)-binding Rossmann-like Domain"/>
    <property type="match status" value="1"/>
</dbReference>
<evidence type="ECO:0000256" key="1">
    <source>
        <dbReference type="ARBA" id="ARBA00006484"/>
    </source>
</evidence>
<dbReference type="PRINTS" id="PR00081">
    <property type="entry name" value="GDHRDH"/>
</dbReference>
<gene>
    <name evidence="2" type="ORF">GCM10022197_26560</name>
</gene>
<comment type="caution">
    <text evidence="2">The sequence shown here is derived from an EMBL/GenBank/DDBJ whole genome shotgun (WGS) entry which is preliminary data.</text>
</comment>
<dbReference type="InterPro" id="IPR036291">
    <property type="entry name" value="NAD(P)-bd_dom_sf"/>
</dbReference>
<reference evidence="3" key="1">
    <citation type="journal article" date="2019" name="Int. J. Syst. Evol. Microbiol.">
        <title>The Global Catalogue of Microorganisms (GCM) 10K type strain sequencing project: providing services to taxonomists for standard genome sequencing and annotation.</title>
        <authorList>
            <consortium name="The Broad Institute Genomics Platform"/>
            <consortium name="The Broad Institute Genome Sequencing Center for Infectious Disease"/>
            <person name="Wu L."/>
            <person name="Ma J."/>
        </authorList>
    </citation>
    <scope>NUCLEOTIDE SEQUENCE [LARGE SCALE GENOMIC DNA]</scope>
    <source>
        <strain evidence="3">JCM 16540</strain>
    </source>
</reference>
<proteinExistence type="inferred from homology"/>
<name>A0ABP6XLX5_9ACTN</name>
<organism evidence="2 3">
    <name type="scientific">Microlunatus spumicola</name>
    <dbReference type="NCBI Taxonomy" id="81499"/>
    <lineage>
        <taxon>Bacteria</taxon>
        <taxon>Bacillati</taxon>
        <taxon>Actinomycetota</taxon>
        <taxon>Actinomycetes</taxon>
        <taxon>Propionibacteriales</taxon>
        <taxon>Propionibacteriaceae</taxon>
        <taxon>Microlunatus</taxon>
    </lineage>
</organism>
<dbReference type="Pfam" id="PF13561">
    <property type="entry name" value="adh_short_C2"/>
    <property type="match status" value="1"/>
</dbReference>
<dbReference type="PANTHER" id="PTHR42760">
    <property type="entry name" value="SHORT-CHAIN DEHYDROGENASES/REDUCTASES FAMILY MEMBER"/>
    <property type="match status" value="1"/>
</dbReference>
<evidence type="ECO:0000313" key="3">
    <source>
        <dbReference type="Proteomes" id="UP001500767"/>
    </source>
</evidence>
<dbReference type="PRINTS" id="PR00080">
    <property type="entry name" value="SDRFAMILY"/>
</dbReference>
<dbReference type="PANTHER" id="PTHR42760:SF40">
    <property type="entry name" value="3-OXOACYL-[ACYL-CARRIER-PROTEIN] REDUCTASE, CHLOROPLASTIC"/>
    <property type="match status" value="1"/>
</dbReference>